<name>A0AAW0EHX3_9AGAR</name>
<reference evidence="2 3" key="1">
    <citation type="journal article" date="2024" name="J Genomics">
        <title>Draft genome sequencing and assembly of Favolaschia claudopus CIRM-BRFM 2984 isolated from oak limbs.</title>
        <authorList>
            <person name="Navarro D."/>
            <person name="Drula E."/>
            <person name="Chaduli D."/>
            <person name="Cazenave R."/>
            <person name="Ahrendt S."/>
            <person name="Wang J."/>
            <person name="Lipzen A."/>
            <person name="Daum C."/>
            <person name="Barry K."/>
            <person name="Grigoriev I.V."/>
            <person name="Favel A."/>
            <person name="Rosso M.N."/>
            <person name="Martin F."/>
        </authorList>
    </citation>
    <scope>NUCLEOTIDE SEQUENCE [LARGE SCALE GENOMIC DNA]</scope>
    <source>
        <strain evidence="2 3">CIRM-BRFM 2984</strain>
    </source>
</reference>
<evidence type="ECO:0000256" key="1">
    <source>
        <dbReference type="SAM" id="MobiDB-lite"/>
    </source>
</evidence>
<evidence type="ECO:0000313" key="2">
    <source>
        <dbReference type="EMBL" id="KAK7064168.1"/>
    </source>
</evidence>
<proteinExistence type="predicted"/>
<keyword evidence="3" id="KW-1185">Reference proteome</keyword>
<protein>
    <submittedName>
        <fullName evidence="2">Zinc/cadmium resistance protein</fullName>
    </submittedName>
</protein>
<sequence>MASAAFVDTPFAYDSASPSEPRTPESASSASEQSNASPIENYIGDAKRSKLTDRRPWTHSLEKALFNPFELSMLGVSQRRPIYIASLEAYIDRLHAQLEGLGPEFYPIALNEFGRLKGSGVRTSKGQLASLHHEIIQAHKHLLELQRMNEGLVKTSHAEK</sequence>
<dbReference type="AlphaFoldDB" id="A0AAW0EHX3"/>
<comment type="caution">
    <text evidence="2">The sequence shown here is derived from an EMBL/GenBank/DDBJ whole genome shotgun (WGS) entry which is preliminary data.</text>
</comment>
<accession>A0AAW0EHX3</accession>
<evidence type="ECO:0000313" key="3">
    <source>
        <dbReference type="Proteomes" id="UP001362999"/>
    </source>
</evidence>
<feature type="compositionally biased region" description="Low complexity" evidence="1">
    <location>
        <begin position="25"/>
        <end position="37"/>
    </location>
</feature>
<gene>
    <name evidence="2" type="ORF">R3P38DRAFT_3249750</name>
</gene>
<dbReference type="Proteomes" id="UP001362999">
    <property type="component" value="Unassembled WGS sequence"/>
</dbReference>
<dbReference type="EMBL" id="JAWWNJ010000001">
    <property type="protein sequence ID" value="KAK7064168.1"/>
    <property type="molecule type" value="Genomic_DNA"/>
</dbReference>
<feature type="region of interest" description="Disordered" evidence="1">
    <location>
        <begin position="1"/>
        <end position="41"/>
    </location>
</feature>
<organism evidence="2 3">
    <name type="scientific">Favolaschia claudopus</name>
    <dbReference type="NCBI Taxonomy" id="2862362"/>
    <lineage>
        <taxon>Eukaryota</taxon>
        <taxon>Fungi</taxon>
        <taxon>Dikarya</taxon>
        <taxon>Basidiomycota</taxon>
        <taxon>Agaricomycotina</taxon>
        <taxon>Agaricomycetes</taxon>
        <taxon>Agaricomycetidae</taxon>
        <taxon>Agaricales</taxon>
        <taxon>Marasmiineae</taxon>
        <taxon>Mycenaceae</taxon>
        <taxon>Favolaschia</taxon>
    </lineage>
</organism>